<name>A0A842HT94_9SPHN</name>
<gene>
    <name evidence="1" type="ORF">H6P80_00895</name>
</gene>
<dbReference type="AlphaFoldDB" id="A0A842HT94"/>
<dbReference type="InterPro" id="IPR009560">
    <property type="entry name" value="DUF1176"/>
</dbReference>
<sequence length="345" mass="36488">MTLAILALAAALAAVPDAEIGEETSFGDWAVGCDNGLACEALSLDPEDEIGYSSASLTVQRGAGPDGYYRAGLRMFEDNPGNSIALHIDGELAATATASPGSELHHFDPAIVPHLVWRIANGSSAEIFDAEGGSLGPISLSGSYAALLYIEDRQQRAGTVTASVVIGDEPESRVPPAPALPMIAAMPTPGSEEGPAQALSLAEANAIRDEAQCYEDEDNPRRNEAFRIAHDTELILISCGGGAYNFSDFAFVRQGGGLRPATFDAPTGWGEGTVPPVLVNAWWDAESGVLGSYMKGRGIGDCGTAQSFVWDGSAFRLTEQRVMNNCRGSLHWITVYRANIRWVEP</sequence>
<proteinExistence type="predicted"/>
<dbReference type="Pfam" id="PF06674">
    <property type="entry name" value="DUF1176"/>
    <property type="match status" value="1"/>
</dbReference>
<evidence type="ECO:0000313" key="1">
    <source>
        <dbReference type="EMBL" id="MBC2776165.1"/>
    </source>
</evidence>
<dbReference type="RefSeq" id="WP_185799476.1">
    <property type="nucleotide sequence ID" value="NZ_JACJVJ010000001.1"/>
</dbReference>
<organism evidence="1 2">
    <name type="scientific">Parasphingopyxis marina</name>
    <dbReference type="NCBI Taxonomy" id="2761622"/>
    <lineage>
        <taxon>Bacteria</taxon>
        <taxon>Pseudomonadati</taxon>
        <taxon>Pseudomonadota</taxon>
        <taxon>Alphaproteobacteria</taxon>
        <taxon>Sphingomonadales</taxon>
        <taxon>Sphingomonadaceae</taxon>
        <taxon>Parasphingopyxis</taxon>
    </lineage>
</organism>
<keyword evidence="2" id="KW-1185">Reference proteome</keyword>
<dbReference type="Proteomes" id="UP000564378">
    <property type="component" value="Unassembled WGS sequence"/>
</dbReference>
<comment type="caution">
    <text evidence="1">The sequence shown here is derived from an EMBL/GenBank/DDBJ whole genome shotgun (WGS) entry which is preliminary data.</text>
</comment>
<dbReference type="EMBL" id="JACJVJ010000001">
    <property type="protein sequence ID" value="MBC2776165.1"/>
    <property type="molecule type" value="Genomic_DNA"/>
</dbReference>
<protein>
    <submittedName>
        <fullName evidence="1">DUF1176 domain-containing protein</fullName>
    </submittedName>
</protein>
<reference evidence="1 2" key="1">
    <citation type="submission" date="2020-08" db="EMBL/GenBank/DDBJ databases">
        <title>Draft genome sequence of Parasphingopyxis sp. GrpM-11.</title>
        <authorList>
            <person name="Oh J."/>
            <person name="Roh D.-H."/>
        </authorList>
    </citation>
    <scope>NUCLEOTIDE SEQUENCE [LARGE SCALE GENOMIC DNA]</scope>
    <source>
        <strain evidence="1 2">GrpM-11</strain>
    </source>
</reference>
<evidence type="ECO:0000313" key="2">
    <source>
        <dbReference type="Proteomes" id="UP000564378"/>
    </source>
</evidence>
<accession>A0A842HT94</accession>